<dbReference type="EMBL" id="MU404351">
    <property type="protein sequence ID" value="KAI1616933.1"/>
    <property type="molecule type" value="Genomic_DNA"/>
</dbReference>
<dbReference type="InterPro" id="IPR052565">
    <property type="entry name" value="Glutaredoxin-like_YDR286C"/>
</dbReference>
<sequence length="108" mass="11984">MRASLTLRAASARLTLFTRPNCGLCDTAKLRLIEVQKRRTVDYSEIDIDAAGQGQWKSVYDYDVPVLHIDKSTQPQSNGSITSLDAAKKLMHRFTVEEVEAAVDEVGT</sequence>
<dbReference type="PANTHER" id="PTHR33558">
    <property type="entry name" value="GLUTAREDOXIN-LIKE PROTEIN C5ORF63 HOMOLOG"/>
    <property type="match status" value="1"/>
</dbReference>
<keyword evidence="1" id="KW-0249">Electron transport</keyword>
<protein>
    <recommendedName>
        <fullName evidence="1">Glutaredoxin-like protein</fullName>
    </recommendedName>
</protein>
<comment type="caution">
    <text evidence="2">The sequence shown here is derived from an EMBL/GenBank/DDBJ whole genome shotgun (WGS) entry which is preliminary data.</text>
</comment>
<evidence type="ECO:0000256" key="1">
    <source>
        <dbReference type="RuleBase" id="RU363082"/>
    </source>
</evidence>
<keyword evidence="1" id="KW-0813">Transport</keyword>
<keyword evidence="3" id="KW-1185">Reference proteome</keyword>
<dbReference type="InterPro" id="IPR008554">
    <property type="entry name" value="Glutaredoxin-like"/>
</dbReference>
<dbReference type="Proteomes" id="UP001203852">
    <property type="component" value="Unassembled WGS sequence"/>
</dbReference>
<dbReference type="Pfam" id="PF05768">
    <property type="entry name" value="Glrx-like"/>
    <property type="match status" value="1"/>
</dbReference>
<evidence type="ECO:0000313" key="2">
    <source>
        <dbReference type="EMBL" id="KAI1616933.1"/>
    </source>
</evidence>
<evidence type="ECO:0000313" key="3">
    <source>
        <dbReference type="Proteomes" id="UP001203852"/>
    </source>
</evidence>
<dbReference type="InterPro" id="IPR036249">
    <property type="entry name" value="Thioredoxin-like_sf"/>
</dbReference>
<dbReference type="PANTHER" id="PTHR33558:SF1">
    <property type="entry name" value="GLUTAREDOXIN-LIKE PROTEIN C5ORF63 HOMOLOG"/>
    <property type="match status" value="1"/>
</dbReference>
<dbReference type="Gene3D" id="3.40.30.10">
    <property type="entry name" value="Glutaredoxin"/>
    <property type="match status" value="1"/>
</dbReference>
<comment type="similarity">
    <text evidence="1">Belongs to the glutaredoxin family.</text>
</comment>
<reference evidence="2" key="1">
    <citation type="journal article" date="2022" name="bioRxiv">
        <title>Deciphering the potential niche of two novel black yeast fungi from a biological soil crust based on their genomes, phenotypes, and melanin regulation.</title>
        <authorList>
            <consortium name="DOE Joint Genome Institute"/>
            <person name="Carr E.C."/>
            <person name="Barton Q."/>
            <person name="Grambo S."/>
            <person name="Sullivan M."/>
            <person name="Renfro C.M."/>
            <person name="Kuo A."/>
            <person name="Pangilinan J."/>
            <person name="Lipzen A."/>
            <person name="Keymanesh K."/>
            <person name="Savage E."/>
            <person name="Barry K."/>
            <person name="Grigoriev I.V."/>
            <person name="Riekhof W.R."/>
            <person name="Harris S.S."/>
        </authorList>
    </citation>
    <scope>NUCLEOTIDE SEQUENCE</scope>
    <source>
        <strain evidence="2">JF 03-4F</strain>
    </source>
</reference>
<dbReference type="AlphaFoldDB" id="A0AAN6E355"/>
<proteinExistence type="inferred from homology"/>
<accession>A0AAN6E355</accession>
<gene>
    <name evidence="2" type="ORF">EDD36DRAFT_149922</name>
</gene>
<organism evidence="2 3">
    <name type="scientific">Exophiala viscosa</name>
    <dbReference type="NCBI Taxonomy" id="2486360"/>
    <lineage>
        <taxon>Eukaryota</taxon>
        <taxon>Fungi</taxon>
        <taxon>Dikarya</taxon>
        <taxon>Ascomycota</taxon>
        <taxon>Pezizomycotina</taxon>
        <taxon>Eurotiomycetes</taxon>
        <taxon>Chaetothyriomycetidae</taxon>
        <taxon>Chaetothyriales</taxon>
        <taxon>Herpotrichiellaceae</taxon>
        <taxon>Exophiala</taxon>
    </lineage>
</organism>
<name>A0AAN6E355_9EURO</name>
<dbReference type="SUPFAM" id="SSF52833">
    <property type="entry name" value="Thioredoxin-like"/>
    <property type="match status" value="1"/>
</dbReference>